<evidence type="ECO:0000313" key="2">
    <source>
        <dbReference type="EMBL" id="GIH21524.1"/>
    </source>
</evidence>
<evidence type="ECO:0000313" key="3">
    <source>
        <dbReference type="Proteomes" id="UP000642748"/>
    </source>
</evidence>
<dbReference type="InterPro" id="IPR021493">
    <property type="entry name" value="DUF3147"/>
</dbReference>
<dbReference type="Proteomes" id="UP000642748">
    <property type="component" value="Unassembled WGS sequence"/>
</dbReference>
<keyword evidence="3" id="KW-1185">Reference proteome</keyword>
<feature type="transmembrane region" description="Helical" evidence="1">
    <location>
        <begin position="55"/>
        <end position="72"/>
    </location>
</feature>
<dbReference type="RefSeq" id="WP_203924892.1">
    <property type="nucleotide sequence ID" value="NZ_BONZ01000136.1"/>
</dbReference>
<dbReference type="EMBL" id="BONZ01000136">
    <property type="protein sequence ID" value="GIH21524.1"/>
    <property type="molecule type" value="Genomic_DNA"/>
</dbReference>
<evidence type="ECO:0000256" key="1">
    <source>
        <dbReference type="SAM" id="Phobius"/>
    </source>
</evidence>
<feature type="transmembrane region" description="Helical" evidence="1">
    <location>
        <begin position="111"/>
        <end position="132"/>
    </location>
</feature>
<dbReference type="Pfam" id="PF11345">
    <property type="entry name" value="DUF3147"/>
    <property type="match status" value="1"/>
</dbReference>
<organism evidence="2 3">
    <name type="scientific">Rugosimonospora africana</name>
    <dbReference type="NCBI Taxonomy" id="556532"/>
    <lineage>
        <taxon>Bacteria</taxon>
        <taxon>Bacillati</taxon>
        <taxon>Actinomycetota</taxon>
        <taxon>Actinomycetes</taxon>
        <taxon>Micromonosporales</taxon>
        <taxon>Micromonosporaceae</taxon>
        <taxon>Rugosimonospora</taxon>
    </lineage>
</organism>
<accession>A0A8J3R4A1</accession>
<name>A0A8J3R4A1_9ACTN</name>
<sequence>MSGQPAHHGGDEIRVRTAELGQTSLRDWLVRFGFGAGVSALAGTISALVGPTLGGVFLAFPAISLASLTLVAKEDGVRQARNDARGAGLGTLGLLAFAVVIAVTVTRWPLWDAFAAATTAWGLIAFGAYLLAKAVGMGGDESPGL</sequence>
<protein>
    <recommendedName>
        <fullName evidence="4">DUF3147 family protein</fullName>
    </recommendedName>
</protein>
<feature type="transmembrane region" description="Helical" evidence="1">
    <location>
        <begin position="84"/>
        <end position="105"/>
    </location>
</feature>
<reference evidence="2" key="1">
    <citation type="submission" date="2021-01" db="EMBL/GenBank/DDBJ databases">
        <title>Whole genome shotgun sequence of Rugosimonospora africana NBRC 104875.</title>
        <authorList>
            <person name="Komaki H."/>
            <person name="Tamura T."/>
        </authorList>
    </citation>
    <scope>NUCLEOTIDE SEQUENCE</scope>
    <source>
        <strain evidence="2">NBRC 104875</strain>
    </source>
</reference>
<gene>
    <name evidence="2" type="ORF">Raf01_96960</name>
</gene>
<keyword evidence="1" id="KW-0472">Membrane</keyword>
<keyword evidence="1" id="KW-1133">Transmembrane helix</keyword>
<dbReference type="AlphaFoldDB" id="A0A8J3R4A1"/>
<proteinExistence type="predicted"/>
<evidence type="ECO:0008006" key="4">
    <source>
        <dbReference type="Google" id="ProtNLM"/>
    </source>
</evidence>
<comment type="caution">
    <text evidence="2">The sequence shown here is derived from an EMBL/GenBank/DDBJ whole genome shotgun (WGS) entry which is preliminary data.</text>
</comment>
<keyword evidence="1" id="KW-0812">Transmembrane</keyword>